<reference evidence="3" key="1">
    <citation type="submission" date="2017-02" db="UniProtKB">
        <authorList>
            <consortium name="WormBaseParasite"/>
        </authorList>
    </citation>
    <scope>IDENTIFICATION</scope>
</reference>
<evidence type="ECO:0000313" key="3">
    <source>
        <dbReference type="WBParaSite" id="HPLM_0001949101-mRNA-1"/>
    </source>
</evidence>
<dbReference type="AlphaFoldDB" id="A0A0N4X549"/>
<organism evidence="3">
    <name type="scientific">Haemonchus placei</name>
    <name type="common">Barber's pole worm</name>
    <dbReference type="NCBI Taxonomy" id="6290"/>
    <lineage>
        <taxon>Eukaryota</taxon>
        <taxon>Metazoa</taxon>
        <taxon>Ecdysozoa</taxon>
        <taxon>Nematoda</taxon>
        <taxon>Chromadorea</taxon>
        <taxon>Rhabditida</taxon>
        <taxon>Rhabditina</taxon>
        <taxon>Rhabditomorpha</taxon>
        <taxon>Strongyloidea</taxon>
        <taxon>Trichostrongylidae</taxon>
        <taxon>Haemonchus</taxon>
    </lineage>
</organism>
<proteinExistence type="predicted"/>
<dbReference type="EMBL" id="UZAF01021361">
    <property type="protein sequence ID" value="VDO77523.1"/>
    <property type="molecule type" value="Genomic_DNA"/>
</dbReference>
<evidence type="ECO:0000313" key="2">
    <source>
        <dbReference type="Proteomes" id="UP000268014"/>
    </source>
</evidence>
<dbReference type="Proteomes" id="UP000268014">
    <property type="component" value="Unassembled WGS sequence"/>
</dbReference>
<dbReference type="WBParaSite" id="HPLM_0001949101-mRNA-1">
    <property type="protein sequence ID" value="HPLM_0001949101-mRNA-1"/>
    <property type="gene ID" value="HPLM_0001949101"/>
</dbReference>
<name>A0A0N4X549_HAEPC</name>
<accession>A0A0N4X549</accession>
<protein>
    <submittedName>
        <fullName evidence="1 3">Uncharacterized protein</fullName>
    </submittedName>
</protein>
<sequence length="97" mass="10868">MVCDDPCRRYPCGHDDHLVELAGSVVMGTSQRDRLLCNFGYYVNGPPPPSYEEAVQGTGGTSMDTDDMEPFVPRYPFYPRLTDIASEKRRIDDTCTA</sequence>
<evidence type="ECO:0000313" key="1">
    <source>
        <dbReference type="EMBL" id="VDO77523.1"/>
    </source>
</evidence>
<gene>
    <name evidence="1" type="ORF">HPLM_LOCUS19483</name>
</gene>
<reference evidence="1 2" key="2">
    <citation type="submission" date="2018-11" db="EMBL/GenBank/DDBJ databases">
        <authorList>
            <consortium name="Pathogen Informatics"/>
        </authorList>
    </citation>
    <scope>NUCLEOTIDE SEQUENCE [LARGE SCALE GENOMIC DNA]</scope>
    <source>
        <strain evidence="1 2">MHpl1</strain>
    </source>
</reference>
<keyword evidence="2" id="KW-1185">Reference proteome</keyword>